<comment type="caution">
    <text evidence="7">The sequence shown here is derived from an EMBL/GenBank/DDBJ whole genome shotgun (WGS) entry which is preliminary data.</text>
</comment>
<feature type="transmembrane region" description="Helical" evidence="5">
    <location>
        <begin position="54"/>
        <end position="72"/>
    </location>
</feature>
<dbReference type="PANTHER" id="PTHR39535">
    <property type="entry name" value="SPORULATION-DELAYING PROTEIN SDPB"/>
    <property type="match status" value="1"/>
</dbReference>
<accession>A0A511YBB4</accession>
<gene>
    <name evidence="7" type="ORF">CLA01_25680</name>
</gene>
<dbReference type="GO" id="GO:0015035">
    <property type="term" value="F:protein-disulfide reductase activity"/>
    <property type="evidence" value="ECO:0007669"/>
    <property type="project" value="InterPro"/>
</dbReference>
<evidence type="ECO:0000256" key="3">
    <source>
        <dbReference type="ARBA" id="ARBA00022989"/>
    </source>
</evidence>
<feature type="transmembrane region" description="Helical" evidence="5">
    <location>
        <begin position="201"/>
        <end position="219"/>
    </location>
</feature>
<sequence>MINRLYNKKISGLGLSIFRIAYTLVLFCEVVQFNYFKHLIFDKIPFIRPAEIDFGIPIKIWMIAIIFVTLGLFTRLATIINYLMTIILLGSINTYEYHMFYAYLGMNFLLMFLPISRNLSLDRLLLKYKYSNTRFQYNPPKKVSVLAYLIPVFVGMGFVYFDSIFYKFTSAYWTVGLGMWYPSSIPFTNYISIPTILDQKYLMLFLGYLTMGFELIFIFTFFRKKWRIPLLIIGLGLHLGILICYPIPWFGLGMCAIYLLMVPVSWWEKLFKSSEKPAKLIFYYDGDCPLCNRTKITIQHFDVAKRIDFKTVQYYAEQNELLKNIPTDTLLDDIHSVRNGKVYKGLDTYIQVLNAITYLKPLSWTLRIPGIYHTGRAVYQYIAKNRNTERCTEENCGYTPPVTPPDEDQLKILQNYTLKDLKISLIKTGLYIIILLQVIVSYNSIQKKGGFENTFLGKEMAKTSDAVEKPSKTYLGITHHAVFMDYHFNAYNHIISVVYVDKTGHEVWLPIIDKDGTAGNYLKGPIWIKWCFRTADNNINQENLKRGIRDFTAFWAKMNGVGLKNAKFIIKVKKIDTLPNHWEKGFLKRQMEKPWMDVGIVTWLNKKYSIDIKEIERL</sequence>
<reference evidence="7 8" key="1">
    <citation type="submission" date="2019-07" db="EMBL/GenBank/DDBJ databases">
        <title>Whole genome shotgun sequence of Chryseobacterium lathyri NBRC 105250.</title>
        <authorList>
            <person name="Hosoyama A."/>
            <person name="Uohara A."/>
            <person name="Ohji S."/>
            <person name="Ichikawa N."/>
        </authorList>
    </citation>
    <scope>NUCLEOTIDE SEQUENCE [LARGE SCALE GENOMIC DNA]</scope>
    <source>
        <strain evidence="7 8">NBRC 105250</strain>
    </source>
</reference>
<dbReference type="AlphaFoldDB" id="A0A511YBB4"/>
<dbReference type="InterPro" id="IPR011020">
    <property type="entry name" value="HTTM-like"/>
</dbReference>
<feature type="transmembrane region" description="Helical" evidence="5">
    <location>
        <begin position="79"/>
        <end position="95"/>
    </location>
</feature>
<keyword evidence="2 5" id="KW-0812">Transmembrane</keyword>
<evidence type="ECO:0000256" key="1">
    <source>
        <dbReference type="ARBA" id="ARBA00004127"/>
    </source>
</evidence>
<organism evidence="7 8">
    <name type="scientific">Chryseobacterium lathyri</name>
    <dbReference type="NCBI Taxonomy" id="395933"/>
    <lineage>
        <taxon>Bacteria</taxon>
        <taxon>Pseudomonadati</taxon>
        <taxon>Bacteroidota</taxon>
        <taxon>Flavobacteriia</taxon>
        <taxon>Flavobacteriales</taxon>
        <taxon>Weeksellaceae</taxon>
        <taxon>Chryseobacterium group</taxon>
        <taxon>Chryseobacterium</taxon>
    </lineage>
</organism>
<evidence type="ECO:0000256" key="2">
    <source>
        <dbReference type="ARBA" id="ARBA00022692"/>
    </source>
</evidence>
<feature type="transmembrane region" description="Helical" evidence="5">
    <location>
        <begin position="101"/>
        <end position="121"/>
    </location>
</feature>
<dbReference type="EMBL" id="BJYI01000009">
    <property type="protein sequence ID" value="GEN72496.1"/>
    <property type="molecule type" value="Genomic_DNA"/>
</dbReference>
<dbReference type="PANTHER" id="PTHR39535:SF2">
    <property type="entry name" value="HTTM DOMAIN-CONTAINING PROTEIN"/>
    <property type="match status" value="1"/>
</dbReference>
<feature type="domain" description="HTTM-like" evidence="6">
    <location>
        <begin position="7"/>
        <end position="266"/>
    </location>
</feature>
<feature type="transmembrane region" description="Helical" evidence="5">
    <location>
        <begin position="12"/>
        <end position="34"/>
    </location>
</feature>
<dbReference type="OrthoDB" id="341137at2"/>
<comment type="subcellular location">
    <subcellularLocation>
        <location evidence="1">Endomembrane system</location>
        <topology evidence="1">Multi-pass membrane protein</topology>
    </subcellularLocation>
</comment>
<proteinExistence type="predicted"/>
<dbReference type="InterPro" id="IPR007263">
    <property type="entry name" value="DCC1-like"/>
</dbReference>
<protein>
    <recommendedName>
        <fullName evidence="6">HTTM-like domain-containing protein</fullName>
    </recommendedName>
</protein>
<evidence type="ECO:0000256" key="5">
    <source>
        <dbReference type="SAM" id="Phobius"/>
    </source>
</evidence>
<dbReference type="GO" id="GO:0012505">
    <property type="term" value="C:endomembrane system"/>
    <property type="evidence" value="ECO:0007669"/>
    <property type="project" value="UniProtKB-SubCell"/>
</dbReference>
<dbReference type="InterPro" id="IPR052964">
    <property type="entry name" value="Sporulation_signal_mat"/>
</dbReference>
<feature type="transmembrane region" description="Helical" evidence="5">
    <location>
        <begin position="226"/>
        <end position="243"/>
    </location>
</feature>
<dbReference type="Pfam" id="PF04134">
    <property type="entry name" value="DCC1-like"/>
    <property type="match status" value="1"/>
</dbReference>
<dbReference type="SMART" id="SM00752">
    <property type="entry name" value="HTTM"/>
    <property type="match status" value="1"/>
</dbReference>
<evidence type="ECO:0000259" key="6">
    <source>
        <dbReference type="SMART" id="SM00752"/>
    </source>
</evidence>
<name>A0A511YBB4_9FLAO</name>
<dbReference type="Proteomes" id="UP000321150">
    <property type="component" value="Unassembled WGS sequence"/>
</dbReference>
<dbReference type="RefSeq" id="WP_111958976.1">
    <property type="nucleotide sequence ID" value="NZ_BJYI01000009.1"/>
</dbReference>
<evidence type="ECO:0000313" key="8">
    <source>
        <dbReference type="Proteomes" id="UP000321150"/>
    </source>
</evidence>
<evidence type="ECO:0000313" key="7">
    <source>
        <dbReference type="EMBL" id="GEN72496.1"/>
    </source>
</evidence>
<keyword evidence="3 5" id="KW-1133">Transmembrane helix</keyword>
<evidence type="ECO:0000256" key="4">
    <source>
        <dbReference type="ARBA" id="ARBA00023136"/>
    </source>
</evidence>
<feature type="transmembrane region" description="Helical" evidence="5">
    <location>
        <begin position="142"/>
        <end position="161"/>
    </location>
</feature>
<keyword evidence="4 5" id="KW-0472">Membrane</keyword>